<gene>
    <name evidence="7" type="primary">THOC7</name>
    <name evidence="7" type="ORF">BG006_004072</name>
</gene>
<keyword evidence="3 5" id="KW-0175">Coiled coil</keyword>
<proteinExistence type="inferred from homology"/>
<evidence type="ECO:0000256" key="6">
    <source>
        <dbReference type="SAM" id="MobiDB-lite"/>
    </source>
</evidence>
<feature type="coiled-coil region" evidence="5">
    <location>
        <begin position="87"/>
        <end position="197"/>
    </location>
</feature>
<keyword evidence="4" id="KW-0539">Nucleus</keyword>
<name>A0A9P5SM62_9FUNG</name>
<dbReference type="Proteomes" id="UP000696485">
    <property type="component" value="Unassembled WGS sequence"/>
</dbReference>
<dbReference type="PANTHER" id="PTHR23405:SF5">
    <property type="entry name" value="THO COMPLEX SUBUNIT 7 HOMOLOG"/>
    <property type="match status" value="1"/>
</dbReference>
<evidence type="ECO:0000313" key="8">
    <source>
        <dbReference type="Proteomes" id="UP000696485"/>
    </source>
</evidence>
<dbReference type="GO" id="GO:0006406">
    <property type="term" value="P:mRNA export from nucleus"/>
    <property type="evidence" value="ECO:0007669"/>
    <property type="project" value="TreeGrafter"/>
</dbReference>
<evidence type="ECO:0000256" key="5">
    <source>
        <dbReference type="SAM" id="Coils"/>
    </source>
</evidence>
<feature type="region of interest" description="Disordered" evidence="6">
    <location>
        <begin position="315"/>
        <end position="361"/>
    </location>
</feature>
<dbReference type="Pfam" id="PF05615">
    <property type="entry name" value="THOC7"/>
    <property type="match status" value="1"/>
</dbReference>
<feature type="region of interest" description="Disordered" evidence="6">
    <location>
        <begin position="254"/>
        <end position="303"/>
    </location>
</feature>
<feature type="region of interest" description="Disordered" evidence="6">
    <location>
        <begin position="216"/>
        <end position="240"/>
    </location>
</feature>
<protein>
    <submittedName>
        <fullName evidence="7">THO complex subunit 7</fullName>
    </submittedName>
</protein>
<evidence type="ECO:0000256" key="4">
    <source>
        <dbReference type="ARBA" id="ARBA00023242"/>
    </source>
</evidence>
<dbReference type="InterPro" id="IPR008501">
    <property type="entry name" value="THOC7/Mft1"/>
</dbReference>
<keyword evidence="8" id="KW-1185">Reference proteome</keyword>
<dbReference type="GO" id="GO:0000445">
    <property type="term" value="C:THO complex part of transcription export complex"/>
    <property type="evidence" value="ECO:0007669"/>
    <property type="project" value="InterPro"/>
</dbReference>
<comment type="caution">
    <text evidence="7">The sequence shown here is derived from an EMBL/GenBank/DDBJ whole genome shotgun (WGS) entry which is preliminary data.</text>
</comment>
<feature type="compositionally biased region" description="Polar residues" evidence="6">
    <location>
        <begin position="336"/>
        <end position="351"/>
    </location>
</feature>
<dbReference type="PANTHER" id="PTHR23405">
    <property type="entry name" value="MAINTENANCE OF KILLER 16 MAK16 PROTEIN-RELATED"/>
    <property type="match status" value="1"/>
</dbReference>
<organism evidence="7 8">
    <name type="scientific">Podila minutissima</name>
    <dbReference type="NCBI Taxonomy" id="64525"/>
    <lineage>
        <taxon>Eukaryota</taxon>
        <taxon>Fungi</taxon>
        <taxon>Fungi incertae sedis</taxon>
        <taxon>Mucoromycota</taxon>
        <taxon>Mortierellomycotina</taxon>
        <taxon>Mortierellomycetes</taxon>
        <taxon>Mortierellales</taxon>
        <taxon>Mortierellaceae</taxon>
        <taxon>Podila</taxon>
    </lineage>
</organism>
<evidence type="ECO:0000313" key="7">
    <source>
        <dbReference type="EMBL" id="KAF9333043.1"/>
    </source>
</evidence>
<sequence length="361" mass="39459">MDHDDNIIKTRLSVNERPVRRLIAKLNKWADTLVKGGDDECESGFKGLQLDVTQLQLILAKSKLVFDMAERERINYDQEQQQIEASIISSQAELEKLDKDLVEAKKIRANKIEYDELAVQVLRYPSRESSQSSIESLQQEIQELEMEGQAQIEKMAHRREQFFTALENLKAIQESILEDEREEAKRLFLKRTQVEDEDDDDLIGDGFGMDGVAPTSAALTPSGGSVPVGAGGSEATGPDGESHSIVNGLIAGGESLSRTSSMGSFSEEQRMSNGDIESGQALSHVRRSTNGSAADSPVGNPEGLAIEGVFSSTDINGSLQHRHDMDRHGHGHGTPATPSSRSMTGTPTIPRSDSPMMQVDP</sequence>
<dbReference type="AlphaFoldDB" id="A0A9P5SM62"/>
<evidence type="ECO:0000256" key="1">
    <source>
        <dbReference type="ARBA" id="ARBA00004123"/>
    </source>
</evidence>
<comment type="subcellular location">
    <subcellularLocation>
        <location evidence="1">Nucleus</location>
    </subcellularLocation>
</comment>
<dbReference type="GO" id="GO:0006397">
    <property type="term" value="P:mRNA processing"/>
    <property type="evidence" value="ECO:0007669"/>
    <property type="project" value="InterPro"/>
</dbReference>
<dbReference type="EMBL" id="JAAAUY010000225">
    <property type="protein sequence ID" value="KAF9333043.1"/>
    <property type="molecule type" value="Genomic_DNA"/>
</dbReference>
<comment type="similarity">
    <text evidence="2">Belongs to the THOC7 family.</text>
</comment>
<feature type="compositionally biased region" description="Polar residues" evidence="6">
    <location>
        <begin position="256"/>
        <end position="266"/>
    </location>
</feature>
<reference evidence="7" key="1">
    <citation type="journal article" date="2020" name="Fungal Divers.">
        <title>Resolving the Mortierellaceae phylogeny through synthesis of multi-gene phylogenetics and phylogenomics.</title>
        <authorList>
            <person name="Vandepol N."/>
            <person name="Liber J."/>
            <person name="Desiro A."/>
            <person name="Na H."/>
            <person name="Kennedy M."/>
            <person name="Barry K."/>
            <person name="Grigoriev I.V."/>
            <person name="Miller A.N."/>
            <person name="O'Donnell K."/>
            <person name="Stajich J.E."/>
            <person name="Bonito G."/>
        </authorList>
    </citation>
    <scope>NUCLEOTIDE SEQUENCE</scope>
    <source>
        <strain evidence="7">NVP1</strain>
    </source>
</reference>
<evidence type="ECO:0000256" key="2">
    <source>
        <dbReference type="ARBA" id="ARBA00006482"/>
    </source>
</evidence>
<accession>A0A9P5SM62</accession>
<evidence type="ECO:0000256" key="3">
    <source>
        <dbReference type="ARBA" id="ARBA00023054"/>
    </source>
</evidence>